<accession>A0ABS2M0Y0</accession>
<comment type="caution">
    <text evidence="3">The sequence shown here is derived from an EMBL/GenBank/DDBJ whole genome shotgun (WGS) entry which is preliminary data.</text>
</comment>
<proteinExistence type="inferred from homology"/>
<dbReference type="SUPFAM" id="SSF51735">
    <property type="entry name" value="NAD(P)-binding Rossmann-fold domains"/>
    <property type="match status" value="1"/>
</dbReference>
<comment type="similarity">
    <text evidence="1">Belongs to the short-chain dehydrogenases/reductases (SDR) family.</text>
</comment>
<name>A0ABS2M0Y0_9ACTN</name>
<gene>
    <name evidence="3" type="ORF">JOD64_004880</name>
</gene>
<keyword evidence="2" id="KW-0560">Oxidoreductase</keyword>
<dbReference type="EMBL" id="JAFBBP010000001">
    <property type="protein sequence ID" value="MBM7493658.1"/>
    <property type="molecule type" value="Genomic_DNA"/>
</dbReference>
<dbReference type="RefSeq" id="WP_307813607.1">
    <property type="nucleotide sequence ID" value="NZ_JAFBBP010000001.1"/>
</dbReference>
<evidence type="ECO:0000256" key="1">
    <source>
        <dbReference type="ARBA" id="ARBA00006484"/>
    </source>
</evidence>
<dbReference type="InterPro" id="IPR036291">
    <property type="entry name" value="NAD(P)-bd_dom_sf"/>
</dbReference>
<dbReference type="Gene3D" id="3.40.50.720">
    <property type="entry name" value="NAD(P)-binding Rossmann-like Domain"/>
    <property type="match status" value="1"/>
</dbReference>
<dbReference type="InterPro" id="IPR002347">
    <property type="entry name" value="SDR_fam"/>
</dbReference>
<sequence>MVVIVGASSGVGRATAQAFVERGDRLVLAARATTTLAEVRAECADVDVLTVPPYMSAHVAGSTWCCEPVSPYCRGSTTCWSGR</sequence>
<evidence type="ECO:0000256" key="2">
    <source>
        <dbReference type="ARBA" id="ARBA00023002"/>
    </source>
</evidence>
<evidence type="ECO:0000313" key="4">
    <source>
        <dbReference type="Proteomes" id="UP000764837"/>
    </source>
</evidence>
<keyword evidence="4" id="KW-1185">Reference proteome</keyword>
<evidence type="ECO:0000313" key="3">
    <source>
        <dbReference type="EMBL" id="MBM7493658.1"/>
    </source>
</evidence>
<dbReference type="PANTHER" id="PTHR44196">
    <property type="entry name" value="DEHYDROGENASE/REDUCTASE SDR FAMILY MEMBER 7B"/>
    <property type="match status" value="1"/>
</dbReference>
<protein>
    <submittedName>
        <fullName evidence="3">NAD(P)-dependent dehydrogenase (Short-subunit alcohol dehydrogenase family)</fullName>
    </submittedName>
</protein>
<reference evidence="3 4" key="1">
    <citation type="submission" date="2021-01" db="EMBL/GenBank/DDBJ databases">
        <title>Sequencing the genomes of 1000 actinobacteria strains.</title>
        <authorList>
            <person name="Klenk H.-P."/>
        </authorList>
    </citation>
    <scope>NUCLEOTIDE SEQUENCE [LARGE SCALE GENOMIC DNA]</scope>
    <source>
        <strain evidence="3 4">DSM 100204</strain>
    </source>
</reference>
<dbReference type="Pfam" id="PF00106">
    <property type="entry name" value="adh_short"/>
    <property type="match status" value="1"/>
</dbReference>
<organism evidence="3 4">
    <name type="scientific">Micromonospora luteifusca</name>
    <dbReference type="NCBI Taxonomy" id="709860"/>
    <lineage>
        <taxon>Bacteria</taxon>
        <taxon>Bacillati</taxon>
        <taxon>Actinomycetota</taxon>
        <taxon>Actinomycetes</taxon>
        <taxon>Micromonosporales</taxon>
        <taxon>Micromonosporaceae</taxon>
        <taxon>Micromonospora</taxon>
    </lineage>
</organism>
<dbReference type="Proteomes" id="UP000764837">
    <property type="component" value="Unassembled WGS sequence"/>
</dbReference>
<dbReference type="PANTHER" id="PTHR44196:SF1">
    <property type="entry name" value="DEHYDROGENASE_REDUCTASE SDR FAMILY MEMBER 7B"/>
    <property type="match status" value="1"/>
</dbReference>